<dbReference type="Proteomes" id="UP000608579">
    <property type="component" value="Unassembled WGS sequence"/>
</dbReference>
<evidence type="ECO:0000256" key="2">
    <source>
        <dbReference type="ARBA" id="ARBA00022475"/>
    </source>
</evidence>
<evidence type="ECO:0000313" key="7">
    <source>
        <dbReference type="EMBL" id="HIQ30238.1"/>
    </source>
</evidence>
<dbReference type="Gene3D" id="1.10.287.3510">
    <property type="match status" value="1"/>
</dbReference>
<protein>
    <submittedName>
        <fullName evidence="7">NADH-quinone oxidoreductase subunit NuoK</fullName>
        <ecNumber evidence="7">1.6.5.11</ecNumber>
    </submittedName>
</protein>
<dbReference type="GO" id="GO:0005886">
    <property type="term" value="C:plasma membrane"/>
    <property type="evidence" value="ECO:0007669"/>
    <property type="project" value="UniProtKB-SubCell"/>
</dbReference>
<dbReference type="InterPro" id="IPR050601">
    <property type="entry name" value="CPA3_antiporter_subunitC"/>
</dbReference>
<feature type="transmembrane region" description="Helical" evidence="6">
    <location>
        <begin position="34"/>
        <end position="53"/>
    </location>
</feature>
<dbReference type="GO" id="GO:0016651">
    <property type="term" value="F:oxidoreductase activity, acting on NAD(P)H"/>
    <property type="evidence" value="ECO:0007669"/>
    <property type="project" value="InterPro"/>
</dbReference>
<keyword evidence="7" id="KW-0560">Oxidoreductase</keyword>
<dbReference type="PANTHER" id="PTHR34583:SF2">
    <property type="entry name" value="ANTIPORTER SUBUNIT MNHC2-RELATED"/>
    <property type="match status" value="1"/>
</dbReference>
<feature type="transmembrane region" description="Helical" evidence="6">
    <location>
        <begin position="65"/>
        <end position="92"/>
    </location>
</feature>
<evidence type="ECO:0000256" key="3">
    <source>
        <dbReference type="ARBA" id="ARBA00022692"/>
    </source>
</evidence>
<dbReference type="EC" id="1.6.5.11" evidence="7"/>
<comment type="subcellular location">
    <subcellularLocation>
        <location evidence="1">Cell membrane</location>
        <topology evidence="1">Multi-pass membrane protein</topology>
    </subcellularLocation>
</comment>
<dbReference type="InterPro" id="IPR039428">
    <property type="entry name" value="NUOK/Mnh_C1-like"/>
</dbReference>
<dbReference type="InterPro" id="IPR001133">
    <property type="entry name" value="NADH_UbQ_OxRdtase_chain4L/K"/>
</dbReference>
<evidence type="ECO:0000313" key="8">
    <source>
        <dbReference type="Proteomes" id="UP000608579"/>
    </source>
</evidence>
<feature type="transmembrane region" description="Helical" evidence="6">
    <location>
        <begin position="6"/>
        <end position="25"/>
    </location>
</feature>
<keyword evidence="3 6" id="KW-0812">Transmembrane</keyword>
<evidence type="ECO:0000256" key="1">
    <source>
        <dbReference type="ARBA" id="ARBA00004651"/>
    </source>
</evidence>
<organism evidence="7 8">
    <name type="scientific">Caldiarchaeum subterraneum</name>
    <dbReference type="NCBI Taxonomy" id="311458"/>
    <lineage>
        <taxon>Archaea</taxon>
        <taxon>Nitrososphaerota</taxon>
        <taxon>Candidatus Caldarchaeales</taxon>
        <taxon>Candidatus Caldarchaeaceae</taxon>
        <taxon>Candidatus Caldarchaeum</taxon>
    </lineage>
</organism>
<accession>A0A832ZWV4</accession>
<dbReference type="PANTHER" id="PTHR34583">
    <property type="entry name" value="ANTIPORTER SUBUNIT MNHC2-RELATED"/>
    <property type="match status" value="1"/>
</dbReference>
<evidence type="ECO:0000256" key="4">
    <source>
        <dbReference type="ARBA" id="ARBA00022989"/>
    </source>
</evidence>
<evidence type="ECO:0000256" key="5">
    <source>
        <dbReference type="ARBA" id="ARBA00023136"/>
    </source>
</evidence>
<dbReference type="Pfam" id="PF00420">
    <property type="entry name" value="Oxidored_q2"/>
    <property type="match status" value="1"/>
</dbReference>
<dbReference type="NCBIfam" id="NF004320">
    <property type="entry name" value="PRK05715.1-2"/>
    <property type="match status" value="1"/>
</dbReference>
<reference evidence="7" key="1">
    <citation type="journal article" date="2020" name="ISME J.">
        <title>Gammaproteobacteria mediating utilization of methyl-, sulfur- and petroleum organic compounds in deep ocean hydrothermal plumes.</title>
        <authorList>
            <person name="Zhou Z."/>
            <person name="Liu Y."/>
            <person name="Pan J."/>
            <person name="Cron B.R."/>
            <person name="Toner B.M."/>
            <person name="Anantharaman K."/>
            <person name="Breier J.A."/>
            <person name="Dick G.J."/>
            <person name="Li M."/>
        </authorList>
    </citation>
    <scope>NUCLEOTIDE SEQUENCE</scope>
    <source>
        <strain evidence="7">SZUA-1515</strain>
    </source>
</reference>
<keyword evidence="2" id="KW-1003">Cell membrane</keyword>
<keyword evidence="4 6" id="KW-1133">Transmembrane helix</keyword>
<proteinExistence type="inferred from homology"/>
<dbReference type="AlphaFoldDB" id="A0A832ZWV4"/>
<evidence type="ECO:0000256" key="6">
    <source>
        <dbReference type="SAM" id="Phobius"/>
    </source>
</evidence>
<dbReference type="EMBL" id="DQVM01000128">
    <property type="protein sequence ID" value="HIQ30238.1"/>
    <property type="molecule type" value="Genomic_DNA"/>
</dbReference>
<dbReference type="HAMAP" id="MF_01456">
    <property type="entry name" value="NDH1_NuoK"/>
    <property type="match status" value="1"/>
</dbReference>
<gene>
    <name evidence="7" type="primary">nuoK</name>
    <name evidence="7" type="ORF">EYH45_06715</name>
</gene>
<keyword evidence="5 6" id="KW-0472">Membrane</keyword>
<sequence length="105" mass="11497">MMSLAVIYYIFFSALLFILGAYCLATRKSLIKQIIGLEVMVNAAHLNFVAIASKAPGGIDPYAQTFILLSLGVGASVVALALLLSVQVYRVYRTTDISKLKKLRR</sequence>
<name>A0A832ZWV4_CALS0</name>
<comment type="caution">
    <text evidence="7">The sequence shown here is derived from an EMBL/GenBank/DDBJ whole genome shotgun (WGS) entry which is preliminary data.</text>
</comment>
<dbReference type="GO" id="GO:0042773">
    <property type="term" value="P:ATP synthesis coupled electron transport"/>
    <property type="evidence" value="ECO:0007669"/>
    <property type="project" value="InterPro"/>
</dbReference>